<feature type="compositionally biased region" description="Acidic residues" evidence="1">
    <location>
        <begin position="13"/>
        <end position="34"/>
    </location>
</feature>
<evidence type="ECO:0000313" key="3">
    <source>
        <dbReference type="Proteomes" id="UP000287166"/>
    </source>
</evidence>
<feature type="region of interest" description="Disordered" evidence="1">
    <location>
        <begin position="1"/>
        <end position="56"/>
    </location>
</feature>
<name>A0A401H6J3_9APHY</name>
<dbReference type="AlphaFoldDB" id="A0A401H6J3"/>
<evidence type="ECO:0000313" key="2">
    <source>
        <dbReference type="EMBL" id="GBE90034.1"/>
    </source>
</evidence>
<accession>A0A401H6J3</accession>
<protein>
    <submittedName>
        <fullName evidence="2">Uncharacterized protein</fullName>
    </submittedName>
</protein>
<proteinExistence type="predicted"/>
<gene>
    <name evidence="2" type="ORF">SCP_1800560</name>
</gene>
<dbReference type="InParanoid" id="A0A401H6J3"/>
<keyword evidence="3" id="KW-1185">Reference proteome</keyword>
<evidence type="ECO:0000256" key="1">
    <source>
        <dbReference type="SAM" id="MobiDB-lite"/>
    </source>
</evidence>
<dbReference type="EMBL" id="BFAD01000018">
    <property type="protein sequence ID" value="GBE90034.1"/>
    <property type="molecule type" value="Genomic_DNA"/>
</dbReference>
<sequence length="56" mass="6461">MRAKRELLSPAGWDDEENEGDDGREEDENEEDEGVNGRERRHASAGAMMRRPMVSW</sequence>
<reference evidence="2 3" key="1">
    <citation type="journal article" date="2018" name="Sci. Rep.">
        <title>Genome sequence of the cauliflower mushroom Sparassis crispa (Hanabiratake) and its association with beneficial usage.</title>
        <authorList>
            <person name="Kiyama R."/>
            <person name="Furutani Y."/>
            <person name="Kawaguchi K."/>
            <person name="Nakanishi T."/>
        </authorList>
    </citation>
    <scope>NUCLEOTIDE SEQUENCE [LARGE SCALE GENOMIC DNA]</scope>
</reference>
<comment type="caution">
    <text evidence="2">The sequence shown here is derived from an EMBL/GenBank/DDBJ whole genome shotgun (WGS) entry which is preliminary data.</text>
</comment>
<dbReference type="Proteomes" id="UP000287166">
    <property type="component" value="Unassembled WGS sequence"/>
</dbReference>
<dbReference type="RefSeq" id="XP_027620947.1">
    <property type="nucleotide sequence ID" value="XM_027765146.1"/>
</dbReference>
<organism evidence="2 3">
    <name type="scientific">Sparassis crispa</name>
    <dbReference type="NCBI Taxonomy" id="139825"/>
    <lineage>
        <taxon>Eukaryota</taxon>
        <taxon>Fungi</taxon>
        <taxon>Dikarya</taxon>
        <taxon>Basidiomycota</taxon>
        <taxon>Agaricomycotina</taxon>
        <taxon>Agaricomycetes</taxon>
        <taxon>Polyporales</taxon>
        <taxon>Sparassidaceae</taxon>
        <taxon>Sparassis</taxon>
    </lineage>
</organism>
<dbReference type="GeneID" id="38786951"/>